<evidence type="ECO:0000259" key="2">
    <source>
        <dbReference type="PROSITE" id="PS50211"/>
    </source>
</evidence>
<dbReference type="Proteomes" id="UP000472270">
    <property type="component" value="Unassembled WGS sequence"/>
</dbReference>
<dbReference type="InterPro" id="IPR024224">
    <property type="entry name" value="DENND6"/>
</dbReference>
<evidence type="ECO:0000256" key="1">
    <source>
        <dbReference type="ARBA" id="ARBA00007159"/>
    </source>
</evidence>
<name>A0A673NK61_9TELE</name>
<dbReference type="GO" id="GO:0005085">
    <property type="term" value="F:guanyl-nucleotide exchange factor activity"/>
    <property type="evidence" value="ECO:0007669"/>
    <property type="project" value="InterPro"/>
</dbReference>
<reference evidence="3" key="1">
    <citation type="submission" date="2025-08" db="UniProtKB">
        <authorList>
            <consortium name="Ensembl"/>
        </authorList>
    </citation>
    <scope>IDENTIFICATION</scope>
</reference>
<dbReference type="Pfam" id="PF09794">
    <property type="entry name" value="Avl9"/>
    <property type="match status" value="1"/>
</dbReference>
<dbReference type="InterPro" id="IPR018307">
    <property type="entry name" value="ABL9/DENND6_dom"/>
</dbReference>
<protein>
    <recommendedName>
        <fullName evidence="2">UDENN domain-containing protein</fullName>
    </recommendedName>
</protein>
<feature type="domain" description="UDENN" evidence="2">
    <location>
        <begin position="32"/>
        <end position="499"/>
    </location>
</feature>
<evidence type="ECO:0000313" key="3">
    <source>
        <dbReference type="Ensembl" id="ENSSRHP00000102738.1"/>
    </source>
</evidence>
<keyword evidence="4" id="KW-1185">Reference proteome</keyword>
<dbReference type="PROSITE" id="PS50211">
    <property type="entry name" value="DENN"/>
    <property type="match status" value="1"/>
</dbReference>
<comment type="similarity">
    <text evidence="1">Belongs to the DENND6 family.</text>
</comment>
<dbReference type="PANTHER" id="PTHR13677">
    <property type="entry name" value="LD41638P"/>
    <property type="match status" value="1"/>
</dbReference>
<dbReference type="AlphaFoldDB" id="A0A673NK61"/>
<sequence>SRTAEKGMPVDGPPAVEEPLLLPWDRFSSWLHCICVVGFDLELGQAVIYPHHSKLTEKEKTSICYLSFPDSNSGCLGDTQFCFRFRQAAGRKSSLGCFLDHFDRDAPVCLKRDQGYYYGYVYFRQVRDKSLKRGYFQKSLVLISKLPYVTFFHSLLKLIAPEYFEKQEPCLEAACNDIDRWPTPCPGKILTLPIMGVVMKLRIPTCYDKPGTSQLVQSALIFHSQSDSLVSIILPTVHEVDLFRCFHPVFFHIQMLWELVLLGEALVVMAPSPAESSDTVLALVSCISPLCYCSDFRPYFTIHDSEFKEYTTRTQAPPSVILGVTNPFFAKTLQHWPHIIRIGDMKQAGEMAKQMKVKKLKNLKTLDSKPGVYTAYKPFLNKDEDIIKQLQKGVQQKRPSAAQNAILRRYFLELTQSFIIPLERYVASLMPLQKSISPWKSPPQLRPFIQEEFMKTLEKAGPQLTSRLKGDWIGLYRQFLRSPNFDGWFRNRRKEMTQKLEALHLEALCEEDLQLRIQKHTEVETVDLVLKLKEKLTQAEKDQLPVKPGTLPKLQAHIESIILSLPEDLQGILHKPPSP</sequence>
<gene>
    <name evidence="3" type="primary">dennd6aa</name>
</gene>
<reference evidence="3" key="2">
    <citation type="submission" date="2025-09" db="UniProtKB">
        <authorList>
            <consortium name="Ensembl"/>
        </authorList>
    </citation>
    <scope>IDENTIFICATION</scope>
</reference>
<dbReference type="InterPro" id="IPR037516">
    <property type="entry name" value="Tripartite_DENN"/>
</dbReference>
<proteinExistence type="inferred from homology"/>
<dbReference type="Ensembl" id="ENSSRHT00000105499.1">
    <property type="protein sequence ID" value="ENSSRHP00000102738.1"/>
    <property type="gene ID" value="ENSSRHG00000050242.1"/>
</dbReference>
<evidence type="ECO:0000313" key="4">
    <source>
        <dbReference type="Proteomes" id="UP000472270"/>
    </source>
</evidence>
<dbReference type="GO" id="GO:0055037">
    <property type="term" value="C:recycling endosome"/>
    <property type="evidence" value="ECO:0007669"/>
    <property type="project" value="TreeGrafter"/>
</dbReference>
<organism evidence="3 4">
    <name type="scientific">Sinocyclocheilus rhinocerous</name>
    <dbReference type="NCBI Taxonomy" id="307959"/>
    <lineage>
        <taxon>Eukaryota</taxon>
        <taxon>Metazoa</taxon>
        <taxon>Chordata</taxon>
        <taxon>Craniata</taxon>
        <taxon>Vertebrata</taxon>
        <taxon>Euteleostomi</taxon>
        <taxon>Actinopterygii</taxon>
        <taxon>Neopterygii</taxon>
        <taxon>Teleostei</taxon>
        <taxon>Ostariophysi</taxon>
        <taxon>Cypriniformes</taxon>
        <taxon>Cyprinidae</taxon>
        <taxon>Cyprininae</taxon>
        <taxon>Sinocyclocheilus</taxon>
    </lineage>
</organism>
<dbReference type="PANTHER" id="PTHR13677:SF1">
    <property type="entry name" value="PROTEIN DENND6A"/>
    <property type="match status" value="1"/>
</dbReference>
<accession>A0A673NK61</accession>